<reference evidence="1 2" key="1">
    <citation type="submission" date="2020-05" db="EMBL/GenBank/DDBJ databases">
        <title>Nakamurella sp. DB0629 isolated from air conditioner.</title>
        <authorList>
            <person name="Kim D.H."/>
            <person name="Kim D.-U."/>
        </authorList>
    </citation>
    <scope>NUCLEOTIDE SEQUENCE [LARGE SCALE GENOMIC DNA]</scope>
    <source>
        <strain evidence="1 2">DB0629</strain>
    </source>
</reference>
<evidence type="ECO:0008006" key="3">
    <source>
        <dbReference type="Google" id="ProtNLM"/>
    </source>
</evidence>
<dbReference type="EMBL" id="JABEND010000001">
    <property type="protein sequence ID" value="NNG34272.1"/>
    <property type="molecule type" value="Genomic_DNA"/>
</dbReference>
<proteinExistence type="predicted"/>
<keyword evidence="2" id="KW-1185">Reference proteome</keyword>
<dbReference type="Proteomes" id="UP000562984">
    <property type="component" value="Unassembled WGS sequence"/>
</dbReference>
<evidence type="ECO:0000313" key="1">
    <source>
        <dbReference type="EMBL" id="NNG34272.1"/>
    </source>
</evidence>
<dbReference type="AlphaFoldDB" id="A0A849ABJ4"/>
<dbReference type="PANTHER" id="PTHR41368">
    <property type="entry name" value="PROTEIN YGHO"/>
    <property type="match status" value="1"/>
</dbReference>
<organism evidence="1 2">
    <name type="scientific">Nakamurella aerolata</name>
    <dbReference type="NCBI Taxonomy" id="1656892"/>
    <lineage>
        <taxon>Bacteria</taxon>
        <taxon>Bacillati</taxon>
        <taxon>Actinomycetota</taxon>
        <taxon>Actinomycetes</taxon>
        <taxon>Nakamurellales</taxon>
        <taxon>Nakamurellaceae</taxon>
        <taxon>Nakamurella</taxon>
    </lineage>
</organism>
<dbReference type="InterPro" id="IPR039968">
    <property type="entry name" value="BcerS-like"/>
</dbReference>
<name>A0A849ABJ4_9ACTN</name>
<dbReference type="PANTHER" id="PTHR41368:SF1">
    <property type="entry name" value="PROTEIN YGHO"/>
    <property type="match status" value="1"/>
</dbReference>
<dbReference type="Gene3D" id="3.40.630.30">
    <property type="match status" value="1"/>
</dbReference>
<comment type="caution">
    <text evidence="1">The sequence shown here is derived from an EMBL/GenBank/DDBJ whole genome shotgun (WGS) entry which is preliminary data.</text>
</comment>
<dbReference type="InterPro" id="IPR016181">
    <property type="entry name" value="Acyl_CoA_acyltransferase"/>
</dbReference>
<dbReference type="SUPFAM" id="SSF55729">
    <property type="entry name" value="Acyl-CoA N-acyltransferases (Nat)"/>
    <property type="match status" value="1"/>
</dbReference>
<sequence length="378" mass="41685">MTEPAAAAGPVLVDEVTDAAGLREFVEYRPAGLLFDGTVPPLQPTVRSWFSGTHAQARFSPVRMLVARNNNGGVVGRTCMHHNPKMDARLGVDTALFGLTEFDDDAALRALLGHAEKDARAAGRSALFGPVALLPNQTGGVITSGFQHRGFVDSPWNPDHYPRAYEKLGFNRVFTGQTWICDAFDALDPDRTFRFDDGRLAAENLRVHRVRPWQLRRFLPIFRELLNAAFAQLGYYTPIDAEELADQTAGLGYILDPALILWLSRGGEPVAFVLVIPDLSEVLQRFNGAFGIREQLAALRHRRPGEAILVVKGTAPAAQGRGYLTLLSRELLRGLQSGGYRTLRSTFVEDDNAASAAQYRRMGGRPLHDTTFYRKDLG</sequence>
<gene>
    <name evidence="1" type="ORF">HKD39_00760</name>
</gene>
<accession>A0A849ABJ4</accession>
<dbReference type="RefSeq" id="WP_171197938.1">
    <property type="nucleotide sequence ID" value="NZ_JABEND010000001.1"/>
</dbReference>
<evidence type="ECO:0000313" key="2">
    <source>
        <dbReference type="Proteomes" id="UP000562984"/>
    </source>
</evidence>
<protein>
    <recommendedName>
        <fullName evidence="3">N-acetyltransferase domain-containing protein</fullName>
    </recommendedName>
</protein>